<feature type="region of interest" description="Disordered" evidence="1">
    <location>
        <begin position="86"/>
        <end position="169"/>
    </location>
</feature>
<comment type="caution">
    <text evidence="2">The sequence shown here is derived from an EMBL/GenBank/DDBJ whole genome shotgun (WGS) entry which is preliminary data.</text>
</comment>
<organism evidence="2 3">
    <name type="scientific">Aphanomyces euteiches</name>
    <dbReference type="NCBI Taxonomy" id="100861"/>
    <lineage>
        <taxon>Eukaryota</taxon>
        <taxon>Sar</taxon>
        <taxon>Stramenopiles</taxon>
        <taxon>Oomycota</taxon>
        <taxon>Saprolegniomycetes</taxon>
        <taxon>Saprolegniales</taxon>
        <taxon>Verrucalvaceae</taxon>
        <taxon>Aphanomyces</taxon>
    </lineage>
</organism>
<name>A0A6G0W8Y9_9STRA</name>
<evidence type="ECO:0000256" key="1">
    <source>
        <dbReference type="SAM" id="MobiDB-lite"/>
    </source>
</evidence>
<keyword evidence="3" id="KW-1185">Reference proteome</keyword>
<accession>A0A6G0W8Y9</accession>
<sequence>MGSLFDLADSVFECKTAAAPIKPSSAPPTLRCGGTSVEAEVPTLFLLDETLRQIQVSRDKHLATSNQNTSLSREPWRYKSEKNFITSSSSSPCLASERKSNHEQSRPLRRVYSNTLLHVEDSNNSPRQAKEPFQQDAKGKNYSRGSPEPADNNQQTREVSTSHDPDATARSVLKTFTEEIDAFEKRALPDMPTPYKFAKRIQQKYLEGTLATLPDTSFVKLARKKVLSKVQEYKLRKDQSATNQCSTEALAEFGDDIRETLKLFRKGRVAEEEDGAKSIPNVQLPIQKEPPNVFPQPLPKTDPPPQQIAMLEKLMKLPRSQLEKLPKAQRELVEFSKKYQVALTMSREKLASLPPHQQQMVKQLRANVGDAYR</sequence>
<feature type="compositionally biased region" description="Basic and acidic residues" evidence="1">
    <location>
        <begin position="96"/>
        <end position="106"/>
    </location>
</feature>
<feature type="compositionally biased region" description="Polar residues" evidence="1">
    <location>
        <begin position="112"/>
        <end position="127"/>
    </location>
</feature>
<dbReference type="VEuPathDB" id="FungiDB:AeMF1_017705"/>
<evidence type="ECO:0000313" key="2">
    <source>
        <dbReference type="EMBL" id="KAF0722686.1"/>
    </source>
</evidence>
<protein>
    <submittedName>
        <fullName evidence="2">Uncharacterized protein</fullName>
    </submittedName>
</protein>
<dbReference type="AlphaFoldDB" id="A0A6G0W8Y9"/>
<dbReference type="EMBL" id="VJMJ01000327">
    <property type="protein sequence ID" value="KAF0722686.1"/>
    <property type="molecule type" value="Genomic_DNA"/>
</dbReference>
<dbReference type="Proteomes" id="UP000481153">
    <property type="component" value="Unassembled WGS sequence"/>
</dbReference>
<evidence type="ECO:0000313" key="3">
    <source>
        <dbReference type="Proteomes" id="UP000481153"/>
    </source>
</evidence>
<reference evidence="2 3" key="1">
    <citation type="submission" date="2019-07" db="EMBL/GenBank/DDBJ databases">
        <title>Genomics analysis of Aphanomyces spp. identifies a new class of oomycete effector associated with host adaptation.</title>
        <authorList>
            <person name="Gaulin E."/>
        </authorList>
    </citation>
    <scope>NUCLEOTIDE SEQUENCE [LARGE SCALE GENOMIC DNA]</scope>
    <source>
        <strain evidence="2 3">ATCC 201684</strain>
    </source>
</reference>
<gene>
    <name evidence="2" type="ORF">Ae201684_018285</name>
</gene>
<proteinExistence type="predicted"/>